<accession>A0ABV9DVC1</accession>
<evidence type="ECO:0000313" key="1">
    <source>
        <dbReference type="EMBL" id="MFC4562685.1"/>
    </source>
</evidence>
<dbReference type="RefSeq" id="WP_378574082.1">
    <property type="nucleotide sequence ID" value="NZ_JBHSFQ010000010.1"/>
</dbReference>
<reference evidence="2" key="1">
    <citation type="journal article" date="2019" name="Int. J. Syst. Evol. Microbiol.">
        <title>The Global Catalogue of Microorganisms (GCM) 10K type strain sequencing project: providing services to taxonomists for standard genome sequencing and annotation.</title>
        <authorList>
            <consortium name="The Broad Institute Genomics Platform"/>
            <consortium name="The Broad Institute Genome Sequencing Center for Infectious Disease"/>
            <person name="Wu L."/>
            <person name="Ma J."/>
        </authorList>
    </citation>
    <scope>NUCLEOTIDE SEQUENCE [LARGE SCALE GENOMIC DNA]</scope>
    <source>
        <strain evidence="2">XZYJ18</strain>
    </source>
</reference>
<dbReference type="Proteomes" id="UP001595923">
    <property type="component" value="Unassembled WGS sequence"/>
</dbReference>
<gene>
    <name evidence="1" type="ORF">ACFO4E_12535</name>
</gene>
<sequence>MSDAWAWHYNPDALYVTKGLPAEVVAEVERLAEQLTILGPDAAAAGRGPAHGGGLRTLNIFGGRGFFMYLAPEGLNVISIVRIVWVH</sequence>
<evidence type="ECO:0008006" key="3">
    <source>
        <dbReference type="Google" id="ProtNLM"/>
    </source>
</evidence>
<evidence type="ECO:0000313" key="2">
    <source>
        <dbReference type="Proteomes" id="UP001595923"/>
    </source>
</evidence>
<name>A0ABV9DVC1_9ACTN</name>
<dbReference type="EMBL" id="JBHSFQ010000010">
    <property type="protein sequence ID" value="MFC4562685.1"/>
    <property type="molecule type" value="Genomic_DNA"/>
</dbReference>
<keyword evidence="2" id="KW-1185">Reference proteome</keyword>
<protein>
    <recommendedName>
        <fullName evidence="3">Type II toxin-antitoxin system RelE/ParE family toxin</fullName>
    </recommendedName>
</protein>
<organism evidence="1 2">
    <name type="scientific">Nocardiopsis mangrovi</name>
    <dbReference type="NCBI Taxonomy" id="1179818"/>
    <lineage>
        <taxon>Bacteria</taxon>
        <taxon>Bacillati</taxon>
        <taxon>Actinomycetota</taxon>
        <taxon>Actinomycetes</taxon>
        <taxon>Streptosporangiales</taxon>
        <taxon>Nocardiopsidaceae</taxon>
        <taxon>Nocardiopsis</taxon>
    </lineage>
</organism>
<comment type="caution">
    <text evidence="1">The sequence shown here is derived from an EMBL/GenBank/DDBJ whole genome shotgun (WGS) entry which is preliminary data.</text>
</comment>
<proteinExistence type="predicted"/>